<evidence type="ECO:0000313" key="3">
    <source>
        <dbReference type="EMBL" id="AHM71378.2"/>
    </source>
</evidence>
<keyword evidence="1" id="KW-1133">Transmembrane helix</keyword>
<feature type="transmembrane region" description="Helical" evidence="1">
    <location>
        <begin position="21"/>
        <end position="41"/>
    </location>
</feature>
<dbReference type="NCBIfam" id="TIGR01901">
    <property type="entry name" value="adhes_NPXG"/>
    <property type="match status" value="1"/>
</dbReference>
<protein>
    <submittedName>
        <fullName evidence="3">Heme utilization protein</fullName>
    </submittedName>
</protein>
<sequence>MISLYLCSRFNLKNNRNELSYGFIIYVFYSLISFSHAEIIVDKNAPQHQKPGLSSIYIKESQSYCKALNAYCRGANYTTVNIQTPNEQGVSHNKYVKFDVLKGAGYDKVSLNNFLASSATGNPNLIAVPAKVILNEVTSNQPTLLNGSLSVAGEKAHVIIANPAGIHCDGCHFSNTDHVTLTSGLPVFSGSYIHGYNVTGGVVDIGKAGLVFVDNTNAYLDIFSRSLNVDGEIRADDIFLIIGKHAVSYAPIGGRVNVSSLAGFTSKDEDNIGIDVSHLGGMYANKIFIFSRDGGVKNSGIIHADNKINIISNRFIVNNGKISAEDISLRSLALIDNQQGTIKNIKHSSGVDTNGKLGINIAGKIVDNEKGYIYSNLGRVVIDAKGRFYNAHGVVRTLGSYGAADIKIKSKTLHNFNGVIITTNNISINTDNFKNNQGRVVSAFGAVNLRYKTLEDTTGVLHGGMGVKKTIK</sequence>
<dbReference type="InterPro" id="IPR012334">
    <property type="entry name" value="Pectin_lyas_fold"/>
</dbReference>
<proteinExistence type="predicted"/>
<dbReference type="Pfam" id="PF05860">
    <property type="entry name" value="TPS"/>
    <property type="match status" value="1"/>
</dbReference>
<dbReference type="AlphaFoldDB" id="A0A7U4GBY6"/>
<name>A0A7U4GBY6_YEREN</name>
<dbReference type="InterPro" id="IPR011050">
    <property type="entry name" value="Pectin_lyase_fold/virulence"/>
</dbReference>
<organism evidence="3 4">
    <name type="scientific">Yersinia enterocolitica LC20</name>
    <dbReference type="NCBI Taxonomy" id="1443113"/>
    <lineage>
        <taxon>Bacteria</taxon>
        <taxon>Pseudomonadati</taxon>
        <taxon>Pseudomonadota</taxon>
        <taxon>Gammaproteobacteria</taxon>
        <taxon>Enterobacterales</taxon>
        <taxon>Yersiniaceae</taxon>
        <taxon>Yersinia</taxon>
    </lineage>
</organism>
<accession>A0A7U4GBY6</accession>
<dbReference type="SMART" id="SM00912">
    <property type="entry name" value="Haemagg_act"/>
    <property type="match status" value="1"/>
</dbReference>
<feature type="domain" description="Filamentous haemagglutinin FhaB/tRNA nuclease CdiA-like TPS" evidence="2">
    <location>
        <begin position="74"/>
        <end position="191"/>
    </location>
</feature>
<evidence type="ECO:0000313" key="4">
    <source>
        <dbReference type="Proteomes" id="UP000230961"/>
    </source>
</evidence>
<gene>
    <name evidence="3" type="ORF">LC20_00122</name>
</gene>
<dbReference type="KEGG" id="yel:LC20_00122"/>
<dbReference type="EMBL" id="CP007448">
    <property type="protein sequence ID" value="AHM71378.2"/>
    <property type="molecule type" value="Genomic_DNA"/>
</dbReference>
<keyword evidence="1" id="KW-0472">Membrane</keyword>
<keyword evidence="1" id="KW-0812">Transmembrane</keyword>
<evidence type="ECO:0000256" key="1">
    <source>
        <dbReference type="SAM" id="Phobius"/>
    </source>
</evidence>
<reference evidence="3 4" key="1">
    <citation type="submission" date="2017-11" db="EMBL/GenBank/DDBJ databases">
        <title>The complete genome sequence and comparative genome analysis of Yersinia enterocolitica strain LC20.</title>
        <authorList>
            <person name="Shi G."/>
            <person name="Su M."/>
            <person name="Liang J."/>
            <person name="Gu W."/>
            <person name="Xiao Y."/>
            <person name="Zhang Z."/>
            <person name="Qiu H."/>
            <person name="Duan R."/>
            <person name="Zhang Z."/>
            <person name="Li Y."/>
            <person name="Zhang X."/>
            <person name="Ling Y."/>
            <person name="Song L."/>
            <person name="Chen M."/>
            <person name="Zhao Y."/>
            <person name="Wu J."/>
            <person name="Jing H."/>
            <person name="Xiao J."/>
            <person name="Wang X."/>
        </authorList>
    </citation>
    <scope>NUCLEOTIDE SEQUENCE [LARGE SCALE GENOMIC DNA]</scope>
    <source>
        <strain evidence="3 4">LC20</strain>
    </source>
</reference>
<dbReference type="Gene3D" id="2.160.20.10">
    <property type="entry name" value="Single-stranded right-handed beta-helix, Pectin lyase-like"/>
    <property type="match status" value="1"/>
</dbReference>
<dbReference type="Proteomes" id="UP000230961">
    <property type="component" value="Chromosome"/>
</dbReference>
<evidence type="ECO:0000259" key="2">
    <source>
        <dbReference type="SMART" id="SM00912"/>
    </source>
</evidence>
<dbReference type="InterPro" id="IPR008638">
    <property type="entry name" value="FhaB/CdiA-like_TPS"/>
</dbReference>
<dbReference type="SUPFAM" id="SSF51126">
    <property type="entry name" value="Pectin lyase-like"/>
    <property type="match status" value="1"/>
</dbReference>